<dbReference type="EMBL" id="JACHMG010000001">
    <property type="protein sequence ID" value="MBB4683821.1"/>
    <property type="molecule type" value="Genomic_DNA"/>
</dbReference>
<accession>A0A840IN35</accession>
<comment type="caution">
    <text evidence="2">The sequence shown here is derived from an EMBL/GenBank/DDBJ whole genome shotgun (WGS) entry which is preliminary data.</text>
</comment>
<dbReference type="InterPro" id="IPR018958">
    <property type="entry name" value="Knr4/Smi1-like_dom"/>
</dbReference>
<sequence length="388" mass="43628">MEWEPWLRRWSEEWVSVAEPDEVEPEVRADRWLGFAPATESEVVAAEARLGMRLPPSYRQFLRCTNGWRDAGSFVSRMRDTESVGWVRDFEPHWAEWEELTDQDNADPGNGNRFTRGLLLSLEADAGILFLDPGDVDASGEWAAYSLFSWRAAPPVRFASFAALMEHLYAEFHQMHQPEGETRDEWETQVEHARTRALAGEADGADEVLAEAEEFGLERATVLRVQILLLSGDHYEAGTLLGRLLHPAFLTEGFLTDPVFTEELLPYLFHEHARVAGSARNSVLQSAMVGERPEILAMIAEHEPRFRAPAHALGYGNADFDAPVRRARTAHADDPEALWTAIREAMPHWRPRTPDHIAPVALLGDPVLAAAITPERGRELLTTPRSAE</sequence>
<keyword evidence="3" id="KW-1185">Reference proteome</keyword>
<dbReference type="RefSeq" id="WP_184778555.1">
    <property type="nucleotide sequence ID" value="NZ_JACHMG010000001.1"/>
</dbReference>
<evidence type="ECO:0000259" key="1">
    <source>
        <dbReference type="SMART" id="SM00860"/>
    </source>
</evidence>
<evidence type="ECO:0000313" key="2">
    <source>
        <dbReference type="EMBL" id="MBB4683821.1"/>
    </source>
</evidence>
<organism evidence="2 3">
    <name type="scientific">Amycolatopsis jiangsuensis</name>
    <dbReference type="NCBI Taxonomy" id="1181879"/>
    <lineage>
        <taxon>Bacteria</taxon>
        <taxon>Bacillati</taxon>
        <taxon>Actinomycetota</taxon>
        <taxon>Actinomycetes</taxon>
        <taxon>Pseudonocardiales</taxon>
        <taxon>Pseudonocardiaceae</taxon>
        <taxon>Amycolatopsis</taxon>
    </lineage>
</organism>
<evidence type="ECO:0000313" key="3">
    <source>
        <dbReference type="Proteomes" id="UP000581769"/>
    </source>
</evidence>
<dbReference type="Pfam" id="PF09346">
    <property type="entry name" value="SMI1_KNR4"/>
    <property type="match status" value="1"/>
</dbReference>
<protein>
    <recommendedName>
        <fullName evidence="1">Knr4/Smi1-like domain-containing protein</fullName>
    </recommendedName>
</protein>
<dbReference type="SUPFAM" id="SSF160631">
    <property type="entry name" value="SMI1/KNR4-like"/>
    <property type="match status" value="1"/>
</dbReference>
<dbReference type="Proteomes" id="UP000581769">
    <property type="component" value="Unassembled WGS sequence"/>
</dbReference>
<dbReference type="AlphaFoldDB" id="A0A840IN35"/>
<feature type="domain" description="Knr4/Smi1-like" evidence="1">
    <location>
        <begin position="37"/>
        <end position="167"/>
    </location>
</feature>
<gene>
    <name evidence="2" type="ORF">BJY18_001306</name>
</gene>
<name>A0A840IN35_9PSEU</name>
<dbReference type="Gene3D" id="3.40.1580.10">
    <property type="entry name" value="SMI1/KNR4-like"/>
    <property type="match status" value="1"/>
</dbReference>
<proteinExistence type="predicted"/>
<reference evidence="2 3" key="1">
    <citation type="submission" date="2020-08" db="EMBL/GenBank/DDBJ databases">
        <title>Sequencing the genomes of 1000 actinobacteria strains.</title>
        <authorList>
            <person name="Klenk H.-P."/>
        </authorList>
    </citation>
    <scope>NUCLEOTIDE SEQUENCE [LARGE SCALE GENOMIC DNA]</scope>
    <source>
        <strain evidence="2 3">DSM 45859</strain>
    </source>
</reference>
<dbReference type="InterPro" id="IPR037883">
    <property type="entry name" value="Knr4/Smi1-like_sf"/>
</dbReference>
<dbReference type="SMART" id="SM00860">
    <property type="entry name" value="SMI1_KNR4"/>
    <property type="match status" value="1"/>
</dbReference>